<comment type="cofactor">
    <cofactor evidence="1 5">
        <name>heme</name>
        <dbReference type="ChEBI" id="CHEBI:30413"/>
    </cofactor>
</comment>
<protein>
    <submittedName>
        <fullName evidence="7">Cytochrome P450</fullName>
    </submittedName>
</protein>
<dbReference type="PANTHER" id="PTHR24305">
    <property type="entry name" value="CYTOCHROME P450"/>
    <property type="match status" value="1"/>
</dbReference>
<dbReference type="InterPro" id="IPR036396">
    <property type="entry name" value="Cyt_P450_sf"/>
</dbReference>
<reference evidence="8" key="1">
    <citation type="journal article" date="2018" name="Nat. Microbiol.">
        <title>Leveraging single-cell genomics to expand the fungal tree of life.</title>
        <authorList>
            <person name="Ahrendt S.R."/>
            <person name="Quandt C.A."/>
            <person name="Ciobanu D."/>
            <person name="Clum A."/>
            <person name="Salamov A."/>
            <person name="Andreopoulos B."/>
            <person name="Cheng J.F."/>
            <person name="Woyke T."/>
            <person name="Pelin A."/>
            <person name="Henrissat B."/>
            <person name="Reynolds N.K."/>
            <person name="Benny G.L."/>
            <person name="Smith M.E."/>
            <person name="James T.Y."/>
            <person name="Grigoriev I.V."/>
        </authorList>
    </citation>
    <scope>NUCLEOTIDE SEQUENCE [LARGE SCALE GENOMIC DNA]</scope>
    <source>
        <strain evidence="8">Benny S71-1</strain>
    </source>
</reference>
<evidence type="ECO:0000313" key="8">
    <source>
        <dbReference type="Proteomes" id="UP000278143"/>
    </source>
</evidence>
<dbReference type="Proteomes" id="UP000278143">
    <property type="component" value="Unassembled WGS sequence"/>
</dbReference>
<dbReference type="InterPro" id="IPR001128">
    <property type="entry name" value="Cyt_P450"/>
</dbReference>
<accession>A0A4P9YU79</accession>
<comment type="similarity">
    <text evidence="2 6">Belongs to the cytochrome P450 family.</text>
</comment>
<dbReference type="PRINTS" id="PR00463">
    <property type="entry name" value="EP450I"/>
</dbReference>
<dbReference type="GO" id="GO:0004497">
    <property type="term" value="F:monooxygenase activity"/>
    <property type="evidence" value="ECO:0007669"/>
    <property type="project" value="UniProtKB-KW"/>
</dbReference>
<dbReference type="InterPro" id="IPR002401">
    <property type="entry name" value="Cyt_P450_E_grp-I"/>
</dbReference>
<keyword evidence="6" id="KW-0503">Monooxygenase</keyword>
<keyword evidence="4 5" id="KW-0408">Iron</keyword>
<keyword evidence="8" id="KW-1185">Reference proteome</keyword>
<dbReference type="PROSITE" id="PS00086">
    <property type="entry name" value="CYTOCHROME_P450"/>
    <property type="match status" value="1"/>
</dbReference>
<sequence length="372" mass="42221">GTIRPVIGSLIIELYDVFKVGGDNLFATQDIAYHRVQKRLMANAYTPTALRELESMVYEEGVLRLVDRLYAHADAGETVDMMVLLKHMTFDIIGKVALGKSFKLLDTPSESIPIIEWINASTMLGMMFARNMVEQRRNSGRGAHKDTLQQLIDAVDEKTGSTMSNDDIVAQTIMLMVAGTETTAVTLVWALYFVTAYPEYARKLRAEIMATYPDPSTPLSYERIRSCAYLEAFLRESMRMRPIVCIGFLRRMPAHGITLGGHYIPEGCAVASSVIVMDFDERVFPSPDTFQPERWITTPEQLAVMKQHSLPFSMGVRACIARDLAWMELKLTLVQLLRRFTFTPSPDNDMTPIERFVLRPRKDQFLVQPHRI</sequence>
<keyword evidence="6" id="KW-0560">Oxidoreductase</keyword>
<proteinExistence type="inferred from homology"/>
<dbReference type="OrthoDB" id="2789670at2759"/>
<feature type="non-terminal residue" evidence="7">
    <location>
        <position position="1"/>
    </location>
</feature>
<keyword evidence="5 6" id="KW-0349">Heme</keyword>
<evidence type="ECO:0000256" key="6">
    <source>
        <dbReference type="RuleBase" id="RU000461"/>
    </source>
</evidence>
<dbReference type="InterPro" id="IPR050121">
    <property type="entry name" value="Cytochrome_P450_monoxygenase"/>
</dbReference>
<evidence type="ECO:0000256" key="1">
    <source>
        <dbReference type="ARBA" id="ARBA00001971"/>
    </source>
</evidence>
<dbReference type="GO" id="GO:0016705">
    <property type="term" value="F:oxidoreductase activity, acting on paired donors, with incorporation or reduction of molecular oxygen"/>
    <property type="evidence" value="ECO:0007669"/>
    <property type="project" value="InterPro"/>
</dbReference>
<keyword evidence="3 5" id="KW-0479">Metal-binding</keyword>
<evidence type="ECO:0000256" key="3">
    <source>
        <dbReference type="ARBA" id="ARBA00022723"/>
    </source>
</evidence>
<dbReference type="Gene3D" id="1.10.630.10">
    <property type="entry name" value="Cytochrome P450"/>
    <property type="match status" value="1"/>
</dbReference>
<dbReference type="GO" id="GO:0005506">
    <property type="term" value="F:iron ion binding"/>
    <property type="evidence" value="ECO:0007669"/>
    <property type="project" value="InterPro"/>
</dbReference>
<dbReference type="PRINTS" id="PR00385">
    <property type="entry name" value="P450"/>
</dbReference>
<dbReference type="SUPFAM" id="SSF48264">
    <property type="entry name" value="Cytochrome P450"/>
    <property type="match status" value="1"/>
</dbReference>
<gene>
    <name evidence="7" type="ORF">SYNPS1DRAFT_24362</name>
</gene>
<evidence type="ECO:0000313" key="7">
    <source>
        <dbReference type="EMBL" id="RKP23573.1"/>
    </source>
</evidence>
<evidence type="ECO:0000256" key="2">
    <source>
        <dbReference type="ARBA" id="ARBA00010617"/>
    </source>
</evidence>
<dbReference type="Pfam" id="PF00067">
    <property type="entry name" value="p450"/>
    <property type="match status" value="2"/>
</dbReference>
<evidence type="ECO:0000256" key="4">
    <source>
        <dbReference type="ARBA" id="ARBA00023004"/>
    </source>
</evidence>
<dbReference type="EMBL" id="KZ990859">
    <property type="protein sequence ID" value="RKP23573.1"/>
    <property type="molecule type" value="Genomic_DNA"/>
</dbReference>
<name>A0A4P9YU79_9FUNG</name>
<dbReference type="GO" id="GO:0020037">
    <property type="term" value="F:heme binding"/>
    <property type="evidence" value="ECO:0007669"/>
    <property type="project" value="InterPro"/>
</dbReference>
<dbReference type="InterPro" id="IPR017972">
    <property type="entry name" value="Cyt_P450_CS"/>
</dbReference>
<dbReference type="PANTHER" id="PTHR24305:SF166">
    <property type="entry name" value="CYTOCHROME P450 12A4, MITOCHONDRIAL-RELATED"/>
    <property type="match status" value="1"/>
</dbReference>
<organism evidence="7 8">
    <name type="scientific">Syncephalis pseudoplumigaleata</name>
    <dbReference type="NCBI Taxonomy" id="1712513"/>
    <lineage>
        <taxon>Eukaryota</taxon>
        <taxon>Fungi</taxon>
        <taxon>Fungi incertae sedis</taxon>
        <taxon>Zoopagomycota</taxon>
        <taxon>Zoopagomycotina</taxon>
        <taxon>Zoopagomycetes</taxon>
        <taxon>Zoopagales</taxon>
        <taxon>Piptocephalidaceae</taxon>
        <taxon>Syncephalis</taxon>
    </lineage>
</organism>
<evidence type="ECO:0000256" key="5">
    <source>
        <dbReference type="PIRSR" id="PIRSR602401-1"/>
    </source>
</evidence>
<feature type="binding site" description="axial binding residue" evidence="5">
    <location>
        <position position="319"/>
    </location>
    <ligand>
        <name>heme</name>
        <dbReference type="ChEBI" id="CHEBI:30413"/>
    </ligand>
    <ligandPart>
        <name>Fe</name>
        <dbReference type="ChEBI" id="CHEBI:18248"/>
    </ligandPart>
</feature>
<dbReference type="AlphaFoldDB" id="A0A4P9YU79"/>